<feature type="signal peptide" evidence="1">
    <location>
        <begin position="1"/>
        <end position="19"/>
    </location>
</feature>
<evidence type="ECO:0000313" key="2">
    <source>
        <dbReference type="EMBL" id="CAE0826139.1"/>
    </source>
</evidence>
<organism evidence="3">
    <name type="scientific">Eutreptiella gymnastica</name>
    <dbReference type="NCBI Taxonomy" id="73025"/>
    <lineage>
        <taxon>Eukaryota</taxon>
        <taxon>Discoba</taxon>
        <taxon>Euglenozoa</taxon>
        <taxon>Euglenida</taxon>
        <taxon>Spirocuta</taxon>
        <taxon>Euglenophyceae</taxon>
        <taxon>Eutreptiales</taxon>
        <taxon>Eutreptiaceae</taxon>
        <taxon>Eutreptiella</taxon>
    </lineage>
</organism>
<dbReference type="EMBL" id="HBJA01108240">
    <property type="protein sequence ID" value="CAE0826139.1"/>
    <property type="molecule type" value="Transcribed_RNA"/>
</dbReference>
<evidence type="ECO:0000256" key="1">
    <source>
        <dbReference type="SAM" id="SignalP"/>
    </source>
</evidence>
<evidence type="ECO:0000313" key="3">
    <source>
        <dbReference type="EMBL" id="CAE0826140.1"/>
    </source>
</evidence>
<dbReference type="AlphaFoldDB" id="A0A6T2FM49"/>
<reference evidence="3" key="1">
    <citation type="submission" date="2021-01" db="EMBL/GenBank/DDBJ databases">
        <authorList>
            <person name="Corre E."/>
            <person name="Pelletier E."/>
            <person name="Niang G."/>
            <person name="Scheremetjew M."/>
            <person name="Finn R."/>
            <person name="Kale V."/>
            <person name="Holt S."/>
            <person name="Cochrane G."/>
            <person name="Meng A."/>
            <person name="Brown T."/>
            <person name="Cohen L."/>
        </authorList>
    </citation>
    <scope>NUCLEOTIDE SEQUENCE</scope>
    <source>
        <strain evidence="3">CCMP1594</strain>
    </source>
</reference>
<feature type="chain" id="PRO_5036393603" evidence="1">
    <location>
        <begin position="20"/>
        <end position="124"/>
    </location>
</feature>
<proteinExistence type="predicted"/>
<gene>
    <name evidence="2" type="ORF">EGYM00163_LOCUS37391</name>
    <name evidence="3" type="ORF">EGYM00163_LOCUS37392</name>
</gene>
<sequence length="124" mass="13096">MCYTRVILGLLAGSAAVIASGWTSIPPSPTTHPTITQHPLSATTQHTIPTHGEQRQHCPAEALAVCSLQAHLHKTTPTALNRSYQPANPPHLCSASAVPCALSLGCIAALFCRLCQKGYTLQSM</sequence>
<protein>
    <submittedName>
        <fullName evidence="3">Uncharacterized protein</fullName>
    </submittedName>
</protein>
<dbReference type="EMBL" id="HBJA01108241">
    <property type="protein sequence ID" value="CAE0826140.1"/>
    <property type="molecule type" value="Transcribed_RNA"/>
</dbReference>
<name>A0A6T2FM49_9EUGL</name>
<accession>A0A6T2FM49</accession>
<keyword evidence="1" id="KW-0732">Signal</keyword>